<feature type="transmembrane region" description="Helical" evidence="1">
    <location>
        <begin position="62"/>
        <end position="87"/>
    </location>
</feature>
<evidence type="ECO:0000313" key="2">
    <source>
        <dbReference type="EMBL" id="SDG18393.1"/>
    </source>
</evidence>
<protein>
    <submittedName>
        <fullName evidence="2">Uncharacterized protein</fullName>
    </submittedName>
</protein>
<reference evidence="3" key="1">
    <citation type="submission" date="2016-10" db="EMBL/GenBank/DDBJ databases">
        <authorList>
            <person name="Varghese N."/>
            <person name="Submissions S."/>
        </authorList>
    </citation>
    <scope>NUCLEOTIDE SEQUENCE [LARGE SCALE GENOMIC DNA]</scope>
    <source>
        <strain evidence="3">IBRC-M 10760</strain>
    </source>
</reference>
<dbReference type="Proteomes" id="UP000199076">
    <property type="component" value="Unassembled WGS sequence"/>
</dbReference>
<dbReference type="STRING" id="660518.SAMN05216218_11744"/>
<dbReference type="EMBL" id="FNBK01000017">
    <property type="protein sequence ID" value="SDG18393.1"/>
    <property type="molecule type" value="Genomic_DNA"/>
</dbReference>
<organism evidence="2 3">
    <name type="scientific">Halorientalis regularis</name>
    <dbReference type="NCBI Taxonomy" id="660518"/>
    <lineage>
        <taxon>Archaea</taxon>
        <taxon>Methanobacteriati</taxon>
        <taxon>Methanobacteriota</taxon>
        <taxon>Stenosarchaea group</taxon>
        <taxon>Halobacteria</taxon>
        <taxon>Halobacteriales</taxon>
        <taxon>Haloarculaceae</taxon>
        <taxon>Halorientalis</taxon>
    </lineage>
</organism>
<keyword evidence="3" id="KW-1185">Reference proteome</keyword>
<feature type="transmembrane region" description="Helical" evidence="1">
    <location>
        <begin position="6"/>
        <end position="29"/>
    </location>
</feature>
<name>A0A1G7S5X6_9EURY</name>
<evidence type="ECO:0000256" key="1">
    <source>
        <dbReference type="SAM" id="Phobius"/>
    </source>
</evidence>
<dbReference type="AlphaFoldDB" id="A0A1G7S5X6"/>
<evidence type="ECO:0000313" key="3">
    <source>
        <dbReference type="Proteomes" id="UP000199076"/>
    </source>
</evidence>
<feature type="transmembrane region" description="Helical" evidence="1">
    <location>
        <begin position="36"/>
        <end position="56"/>
    </location>
</feature>
<keyword evidence="1" id="KW-0812">Transmembrane</keyword>
<accession>A0A1G7S5X6</accession>
<keyword evidence="1" id="KW-1133">Transmembrane helix</keyword>
<sequence length="93" mass="9906">MYTRILSLATVFVLAGTLPLAVIAVRGYWQAPFSRLLRPLPAIVGALVALHVPTILAVDPPVVYSTVVSSLAVAASFAMAFEALMLLTGRRKL</sequence>
<proteinExistence type="predicted"/>
<gene>
    <name evidence="2" type="ORF">SAMN05216218_11744</name>
</gene>
<keyword evidence="1" id="KW-0472">Membrane</keyword>